<keyword evidence="9" id="KW-1185">Reference proteome</keyword>
<name>A0A3S3MZJ9_9MAGN</name>
<dbReference type="Proteomes" id="UP000283530">
    <property type="component" value="Unassembled WGS sequence"/>
</dbReference>
<keyword evidence="2" id="KW-0963">Cytoplasm</keyword>
<keyword evidence="4" id="KW-0932">Cytokinin signaling pathway</keyword>
<dbReference type="GO" id="GO:0009736">
    <property type="term" value="P:cytokinin-activated signaling pathway"/>
    <property type="evidence" value="ECO:0007669"/>
    <property type="project" value="UniProtKB-KW"/>
</dbReference>
<comment type="similarity">
    <text evidence="6">Belongs to the SOFL plant protein family.</text>
</comment>
<dbReference type="GO" id="GO:0009691">
    <property type="term" value="P:cytokinin biosynthetic process"/>
    <property type="evidence" value="ECO:0007669"/>
    <property type="project" value="UniProtKB-KW"/>
</dbReference>
<keyword evidence="5" id="KW-0539">Nucleus</keyword>
<evidence type="ECO:0000313" key="9">
    <source>
        <dbReference type="Proteomes" id="UP000283530"/>
    </source>
</evidence>
<dbReference type="EMBL" id="QPKB01000002">
    <property type="protein sequence ID" value="RWR77948.1"/>
    <property type="molecule type" value="Genomic_DNA"/>
</dbReference>
<proteinExistence type="inferred from homology"/>
<evidence type="ECO:0000256" key="3">
    <source>
        <dbReference type="ARBA" id="ARBA00022712"/>
    </source>
</evidence>
<gene>
    <name evidence="8" type="ORF">CKAN_00645300</name>
</gene>
<comment type="subcellular location">
    <subcellularLocation>
        <location evidence="1">Cytoplasm</location>
    </subcellularLocation>
</comment>
<organism evidence="8 9">
    <name type="scientific">Cinnamomum micranthum f. kanehirae</name>
    <dbReference type="NCBI Taxonomy" id="337451"/>
    <lineage>
        <taxon>Eukaryota</taxon>
        <taxon>Viridiplantae</taxon>
        <taxon>Streptophyta</taxon>
        <taxon>Embryophyta</taxon>
        <taxon>Tracheophyta</taxon>
        <taxon>Spermatophyta</taxon>
        <taxon>Magnoliopsida</taxon>
        <taxon>Magnoliidae</taxon>
        <taxon>Laurales</taxon>
        <taxon>Lauraceae</taxon>
        <taxon>Cinnamomum</taxon>
    </lineage>
</organism>
<evidence type="ECO:0000256" key="4">
    <source>
        <dbReference type="ARBA" id="ARBA00022864"/>
    </source>
</evidence>
<sequence length="183" mass="20107">MDEEESLPLECSSGSESGWTMYLDQSFGRPTSLSAKGAGLHGRFVGEEEEEEDLSMISDASSGPPQFHEEDDNCYDNGCFCSASSAALVKKISKRSRVKAKEKTEHSSYLDDTASSHVFLFSKNSSEVTNNQLSMEDAFDFSVGFSATHFNKYSNIVQSSSIPVKPTSAKPVCREEGRRNKIC</sequence>
<feature type="region of interest" description="Disordered" evidence="7">
    <location>
        <begin position="47"/>
        <end position="68"/>
    </location>
</feature>
<reference evidence="8 9" key="1">
    <citation type="journal article" date="2019" name="Nat. Plants">
        <title>Stout camphor tree genome fills gaps in understanding of flowering plant genome evolution.</title>
        <authorList>
            <person name="Chaw S.M."/>
            <person name="Liu Y.C."/>
            <person name="Wu Y.W."/>
            <person name="Wang H.Y."/>
            <person name="Lin C.I."/>
            <person name="Wu C.S."/>
            <person name="Ke H.M."/>
            <person name="Chang L.Y."/>
            <person name="Hsu C.Y."/>
            <person name="Yang H.T."/>
            <person name="Sudianto E."/>
            <person name="Hsu M.H."/>
            <person name="Wu K.P."/>
            <person name="Wang L.N."/>
            <person name="Leebens-Mack J.H."/>
            <person name="Tsai I.J."/>
        </authorList>
    </citation>
    <scope>NUCLEOTIDE SEQUENCE [LARGE SCALE GENOMIC DNA]</scope>
    <source>
        <strain evidence="9">cv. Chaw 1501</strain>
        <tissue evidence="8">Young leaves</tissue>
    </source>
</reference>
<dbReference type="PANTHER" id="PTHR33347:SF1">
    <property type="entry name" value="PROTEIN SOB FIVE-LIKE 5"/>
    <property type="match status" value="1"/>
</dbReference>
<dbReference type="InterPro" id="IPR044670">
    <property type="entry name" value="SOFL"/>
</dbReference>
<protein>
    <submittedName>
        <fullName evidence="8">Uncharacterized protein</fullName>
    </submittedName>
</protein>
<evidence type="ECO:0000313" key="8">
    <source>
        <dbReference type="EMBL" id="RWR77948.1"/>
    </source>
</evidence>
<dbReference type="AlphaFoldDB" id="A0A3S3MZJ9"/>
<dbReference type="OrthoDB" id="759087at2759"/>
<evidence type="ECO:0000256" key="5">
    <source>
        <dbReference type="ARBA" id="ARBA00023242"/>
    </source>
</evidence>
<dbReference type="GO" id="GO:0005737">
    <property type="term" value="C:cytoplasm"/>
    <property type="evidence" value="ECO:0007669"/>
    <property type="project" value="UniProtKB-SubCell"/>
</dbReference>
<keyword evidence="3" id="KW-0203">Cytokinin biosynthesis</keyword>
<evidence type="ECO:0000256" key="1">
    <source>
        <dbReference type="ARBA" id="ARBA00004496"/>
    </source>
</evidence>
<comment type="caution">
    <text evidence="8">The sequence shown here is derived from an EMBL/GenBank/DDBJ whole genome shotgun (WGS) entry which is preliminary data.</text>
</comment>
<accession>A0A3S3MZJ9</accession>
<evidence type="ECO:0000256" key="6">
    <source>
        <dbReference type="ARBA" id="ARBA00024199"/>
    </source>
</evidence>
<evidence type="ECO:0000256" key="7">
    <source>
        <dbReference type="SAM" id="MobiDB-lite"/>
    </source>
</evidence>
<dbReference type="PANTHER" id="PTHR33347">
    <property type="entry name" value="OSJNBA0091C07.3 PROTEIN"/>
    <property type="match status" value="1"/>
</dbReference>
<evidence type="ECO:0000256" key="2">
    <source>
        <dbReference type="ARBA" id="ARBA00022490"/>
    </source>
</evidence>